<sequence>MRTESKSLQLLTLRFKNAKPSLPRLATQALPVTNLTPGNIDVTSPPSLDQAIHTPVQAISEGGLNLKGPDLGPVLDQLPPVPALRPVGTTVDAPKAGIEPSGVSLQKRIIGGLKADDLASNIGLPVPSLPNIKRNEQLTKGVLGPLNSLTSLLPLPGLPKRHELERFMKRVLGPIGGITNLLPALPGLPRRETDSEAGLEKRVLPGLGGLTNVLPLPGLPKREIEGSTVSEKAVGGALPIGGLLGALPLPGLPRRED</sequence>
<organism evidence="1 2">
    <name type="scientific">Panaeolus cyanescens</name>
    <dbReference type="NCBI Taxonomy" id="181874"/>
    <lineage>
        <taxon>Eukaryota</taxon>
        <taxon>Fungi</taxon>
        <taxon>Dikarya</taxon>
        <taxon>Basidiomycota</taxon>
        <taxon>Agaricomycotina</taxon>
        <taxon>Agaricomycetes</taxon>
        <taxon>Agaricomycetidae</taxon>
        <taxon>Agaricales</taxon>
        <taxon>Agaricineae</taxon>
        <taxon>Galeropsidaceae</taxon>
        <taxon>Panaeolus</taxon>
    </lineage>
</organism>
<evidence type="ECO:0000313" key="1">
    <source>
        <dbReference type="EMBL" id="PPR03929.1"/>
    </source>
</evidence>
<accession>A0A409YLI1</accession>
<dbReference type="InParanoid" id="A0A409YLI1"/>
<dbReference type="EMBL" id="NHTK01001006">
    <property type="protein sequence ID" value="PPR03929.1"/>
    <property type="molecule type" value="Genomic_DNA"/>
</dbReference>
<proteinExistence type="predicted"/>
<comment type="caution">
    <text evidence="1">The sequence shown here is derived from an EMBL/GenBank/DDBJ whole genome shotgun (WGS) entry which is preliminary data.</text>
</comment>
<dbReference type="AlphaFoldDB" id="A0A409YLI1"/>
<gene>
    <name evidence="1" type="ORF">CVT24_008114</name>
</gene>
<reference evidence="1 2" key="1">
    <citation type="journal article" date="2018" name="Evol. Lett.">
        <title>Horizontal gene cluster transfer increased hallucinogenic mushroom diversity.</title>
        <authorList>
            <person name="Reynolds H.T."/>
            <person name="Vijayakumar V."/>
            <person name="Gluck-Thaler E."/>
            <person name="Korotkin H.B."/>
            <person name="Matheny P.B."/>
            <person name="Slot J.C."/>
        </authorList>
    </citation>
    <scope>NUCLEOTIDE SEQUENCE [LARGE SCALE GENOMIC DNA]</scope>
    <source>
        <strain evidence="1 2">2629</strain>
    </source>
</reference>
<keyword evidence="2" id="KW-1185">Reference proteome</keyword>
<evidence type="ECO:0000313" key="2">
    <source>
        <dbReference type="Proteomes" id="UP000284842"/>
    </source>
</evidence>
<dbReference type="Proteomes" id="UP000284842">
    <property type="component" value="Unassembled WGS sequence"/>
</dbReference>
<name>A0A409YLI1_9AGAR</name>
<protein>
    <submittedName>
        <fullName evidence="1">Uncharacterized protein</fullName>
    </submittedName>
</protein>